<gene>
    <name evidence="9" type="ORF">METZ01_LOCUS25662</name>
</gene>
<comment type="pathway">
    <text evidence="1">Cofactor biosynthesis; NAD(+) biosynthesis.</text>
</comment>
<dbReference type="InterPro" id="IPR014729">
    <property type="entry name" value="Rossmann-like_a/b/a_fold"/>
</dbReference>
<keyword evidence="2" id="KW-0662">Pyridine nucleotide biosynthesis</keyword>
<keyword evidence="4" id="KW-0548">Nucleotidyltransferase</keyword>
<dbReference type="CDD" id="cd02165">
    <property type="entry name" value="NMNAT"/>
    <property type="match status" value="1"/>
</dbReference>
<dbReference type="UniPathway" id="UPA00253"/>
<evidence type="ECO:0000313" key="9">
    <source>
        <dbReference type="EMBL" id="SUZ72808.1"/>
    </source>
</evidence>
<dbReference type="GO" id="GO:0009435">
    <property type="term" value="P:NAD+ biosynthetic process"/>
    <property type="evidence" value="ECO:0007669"/>
    <property type="project" value="UniProtKB-UniPathway"/>
</dbReference>
<dbReference type="InterPro" id="IPR004821">
    <property type="entry name" value="Cyt_trans-like"/>
</dbReference>
<evidence type="ECO:0000256" key="7">
    <source>
        <dbReference type="ARBA" id="ARBA00023027"/>
    </source>
</evidence>
<dbReference type="InterPro" id="IPR005248">
    <property type="entry name" value="NadD/NMNAT"/>
</dbReference>
<evidence type="ECO:0000256" key="1">
    <source>
        <dbReference type="ARBA" id="ARBA00004790"/>
    </source>
</evidence>
<dbReference type="PANTHER" id="PTHR39321:SF3">
    <property type="entry name" value="PHOSPHOPANTETHEINE ADENYLYLTRANSFERASE"/>
    <property type="match status" value="1"/>
</dbReference>
<dbReference type="GO" id="GO:0005524">
    <property type="term" value="F:ATP binding"/>
    <property type="evidence" value="ECO:0007669"/>
    <property type="project" value="UniProtKB-KW"/>
</dbReference>
<reference evidence="9" key="1">
    <citation type="submission" date="2018-05" db="EMBL/GenBank/DDBJ databases">
        <authorList>
            <person name="Lanie J.A."/>
            <person name="Ng W.-L."/>
            <person name="Kazmierczak K.M."/>
            <person name="Andrzejewski T.M."/>
            <person name="Davidsen T.M."/>
            <person name="Wayne K.J."/>
            <person name="Tettelin H."/>
            <person name="Glass J.I."/>
            <person name="Rusch D."/>
            <person name="Podicherti R."/>
            <person name="Tsui H.-C.T."/>
            <person name="Winkler M.E."/>
        </authorList>
    </citation>
    <scope>NUCLEOTIDE SEQUENCE</scope>
</reference>
<feature type="domain" description="Cytidyltransferase-like" evidence="8">
    <location>
        <begin position="2"/>
        <end position="174"/>
    </location>
</feature>
<dbReference type="NCBIfam" id="TIGR00482">
    <property type="entry name" value="nicotinate (nicotinamide) nucleotide adenylyltransferase"/>
    <property type="match status" value="1"/>
</dbReference>
<keyword evidence="7" id="KW-0520">NAD</keyword>
<keyword evidence="5" id="KW-0547">Nucleotide-binding</keyword>
<dbReference type="EMBL" id="UINC01001159">
    <property type="protein sequence ID" value="SUZ72808.1"/>
    <property type="molecule type" value="Genomic_DNA"/>
</dbReference>
<evidence type="ECO:0000256" key="2">
    <source>
        <dbReference type="ARBA" id="ARBA00022642"/>
    </source>
</evidence>
<dbReference type="PANTHER" id="PTHR39321">
    <property type="entry name" value="NICOTINATE-NUCLEOTIDE ADENYLYLTRANSFERASE-RELATED"/>
    <property type="match status" value="1"/>
</dbReference>
<evidence type="ECO:0000256" key="4">
    <source>
        <dbReference type="ARBA" id="ARBA00022695"/>
    </source>
</evidence>
<dbReference type="Gene3D" id="3.40.50.620">
    <property type="entry name" value="HUPs"/>
    <property type="match status" value="1"/>
</dbReference>
<sequence>MFDPVHIGHIKAANYALKLLKLDELRFIPCSVPNHRGSAAVSSEHRLKMLELTTEKYSTISVDPIEINRLGISYTVDTLSAVQKSHGAVQLVFVLGIDSFNTLLQWQNWEQLFKLCHLLILARPGVTMQPLVENLTHLSDRRVDSVESLFSSRFGGIFFAEDFKQDVSSTRVREALHSNKDVSAVLDKRVLTYIKSNKLYQKS</sequence>
<evidence type="ECO:0000256" key="3">
    <source>
        <dbReference type="ARBA" id="ARBA00022679"/>
    </source>
</evidence>
<proteinExistence type="inferred from homology"/>
<evidence type="ECO:0000256" key="6">
    <source>
        <dbReference type="ARBA" id="ARBA00022840"/>
    </source>
</evidence>
<dbReference type="Pfam" id="PF01467">
    <property type="entry name" value="CTP_transf_like"/>
    <property type="match status" value="1"/>
</dbReference>
<accession>A0A381Q1M3</accession>
<evidence type="ECO:0000256" key="5">
    <source>
        <dbReference type="ARBA" id="ARBA00022741"/>
    </source>
</evidence>
<organism evidence="9">
    <name type="scientific">marine metagenome</name>
    <dbReference type="NCBI Taxonomy" id="408172"/>
    <lineage>
        <taxon>unclassified sequences</taxon>
        <taxon>metagenomes</taxon>
        <taxon>ecological metagenomes</taxon>
    </lineage>
</organism>
<keyword evidence="6" id="KW-0067">ATP-binding</keyword>
<dbReference type="AlphaFoldDB" id="A0A381Q1M3"/>
<evidence type="ECO:0000259" key="8">
    <source>
        <dbReference type="Pfam" id="PF01467"/>
    </source>
</evidence>
<name>A0A381Q1M3_9ZZZZ</name>
<dbReference type="GO" id="GO:0070566">
    <property type="term" value="F:adenylyltransferase activity"/>
    <property type="evidence" value="ECO:0007669"/>
    <property type="project" value="UniProtKB-ARBA"/>
</dbReference>
<keyword evidence="3" id="KW-0808">Transferase</keyword>
<dbReference type="SUPFAM" id="SSF52374">
    <property type="entry name" value="Nucleotidylyl transferase"/>
    <property type="match status" value="1"/>
</dbReference>
<protein>
    <recommendedName>
        <fullName evidence="8">Cytidyltransferase-like domain-containing protein</fullName>
    </recommendedName>
</protein>
<dbReference type="HAMAP" id="MF_00244">
    <property type="entry name" value="NaMN_adenylyltr"/>
    <property type="match status" value="1"/>
</dbReference>